<dbReference type="GO" id="GO:0006310">
    <property type="term" value="P:DNA recombination"/>
    <property type="evidence" value="ECO:0007669"/>
    <property type="project" value="UniProtKB-KW"/>
</dbReference>
<dbReference type="EMBL" id="PKOZ01000005">
    <property type="protein sequence ID" value="PQD95094.1"/>
    <property type="molecule type" value="Genomic_DNA"/>
</dbReference>
<evidence type="ECO:0000256" key="1">
    <source>
        <dbReference type="ARBA" id="ARBA00023172"/>
    </source>
</evidence>
<proteinExistence type="predicted"/>
<organism evidence="3 4">
    <name type="scientific">Pradoshia eiseniae</name>
    <dbReference type="NCBI Taxonomy" id="2064768"/>
    <lineage>
        <taxon>Bacteria</taxon>
        <taxon>Bacillati</taxon>
        <taxon>Bacillota</taxon>
        <taxon>Bacilli</taxon>
        <taxon>Bacillales</taxon>
        <taxon>Bacillaceae</taxon>
        <taxon>Pradoshia</taxon>
    </lineage>
</organism>
<evidence type="ECO:0000313" key="4">
    <source>
        <dbReference type="Proteomes" id="UP000239663"/>
    </source>
</evidence>
<accession>A0A2S7MZ71</accession>
<dbReference type="AlphaFoldDB" id="A0A2S7MZ71"/>
<dbReference type="GO" id="GO:0015074">
    <property type="term" value="P:DNA integration"/>
    <property type="evidence" value="ECO:0007669"/>
    <property type="project" value="InterPro"/>
</dbReference>
<dbReference type="Gene3D" id="1.10.443.10">
    <property type="entry name" value="Intergrase catalytic core"/>
    <property type="match status" value="1"/>
</dbReference>
<reference evidence="3 4" key="1">
    <citation type="submission" date="2017-12" db="EMBL/GenBank/DDBJ databases">
        <title>Taxonomic description and draft genome of Pradoshia cofamensis Gen. nov., sp. nov., a thermotolerant bacillale isolated from anterior gut of earthworm Eisenia fetida.</title>
        <authorList>
            <person name="Saha T."/>
            <person name="Chakraborty R."/>
        </authorList>
    </citation>
    <scope>NUCLEOTIDE SEQUENCE [LARGE SCALE GENOMIC DNA]</scope>
    <source>
        <strain evidence="3 4">EAG3</strain>
    </source>
</reference>
<dbReference type="RefSeq" id="WP_104849354.1">
    <property type="nucleotide sequence ID" value="NZ_PKOZ01000005.1"/>
</dbReference>
<gene>
    <name evidence="3" type="ORF">CYL18_09925</name>
</gene>
<dbReference type="OrthoDB" id="9803188at2"/>
<name>A0A2S7MZ71_9BACI</name>
<dbReference type="InterPro" id="IPR002104">
    <property type="entry name" value="Integrase_catalytic"/>
</dbReference>
<keyword evidence="4" id="KW-1185">Reference proteome</keyword>
<dbReference type="PROSITE" id="PS51898">
    <property type="entry name" value="TYR_RECOMBINASE"/>
    <property type="match status" value="1"/>
</dbReference>
<evidence type="ECO:0000259" key="2">
    <source>
        <dbReference type="PROSITE" id="PS51898"/>
    </source>
</evidence>
<dbReference type="SUPFAM" id="SSF56349">
    <property type="entry name" value="DNA breaking-rejoining enzymes"/>
    <property type="match status" value="1"/>
</dbReference>
<comment type="caution">
    <text evidence="3">The sequence shown here is derived from an EMBL/GenBank/DDBJ whole genome shotgun (WGS) entry which is preliminary data.</text>
</comment>
<evidence type="ECO:0000313" key="3">
    <source>
        <dbReference type="EMBL" id="PQD95094.1"/>
    </source>
</evidence>
<sequence length="65" mass="7334">METIHDLRHLHATLMLESGVNPKVVAERLGHSRVGVTLDLYSHVSSDIQEEAAIRFEEAFFQQSS</sequence>
<keyword evidence="1" id="KW-0233">DNA recombination</keyword>
<dbReference type="InterPro" id="IPR013762">
    <property type="entry name" value="Integrase-like_cat_sf"/>
</dbReference>
<dbReference type="Pfam" id="PF00589">
    <property type="entry name" value="Phage_integrase"/>
    <property type="match status" value="1"/>
</dbReference>
<feature type="domain" description="Tyr recombinase" evidence="2">
    <location>
        <begin position="1"/>
        <end position="54"/>
    </location>
</feature>
<protein>
    <recommendedName>
        <fullName evidence="2">Tyr recombinase domain-containing protein</fullName>
    </recommendedName>
</protein>
<dbReference type="Proteomes" id="UP000239663">
    <property type="component" value="Unassembled WGS sequence"/>
</dbReference>
<dbReference type="GO" id="GO:0003677">
    <property type="term" value="F:DNA binding"/>
    <property type="evidence" value="ECO:0007669"/>
    <property type="project" value="InterPro"/>
</dbReference>
<dbReference type="InterPro" id="IPR011010">
    <property type="entry name" value="DNA_brk_join_enz"/>
</dbReference>